<dbReference type="Proteomes" id="UP000307956">
    <property type="component" value="Unassembled WGS sequence"/>
</dbReference>
<organism evidence="1 2">
    <name type="scientific">Pseudothauera rhizosphaerae</name>
    <dbReference type="NCBI Taxonomy" id="2565932"/>
    <lineage>
        <taxon>Bacteria</taxon>
        <taxon>Pseudomonadati</taxon>
        <taxon>Pseudomonadota</taxon>
        <taxon>Betaproteobacteria</taxon>
        <taxon>Rhodocyclales</taxon>
        <taxon>Zoogloeaceae</taxon>
        <taxon>Pseudothauera</taxon>
    </lineage>
</organism>
<reference evidence="1 2" key="1">
    <citation type="submission" date="2019-04" db="EMBL/GenBank/DDBJ databases">
        <title>Azoarcus rhizosphaerae sp. nov. isolated from rhizosphere of Ficus religiosa.</title>
        <authorList>
            <person name="Lin S.-Y."/>
            <person name="Hameed A."/>
            <person name="Hsu Y.-H."/>
            <person name="Young C.-C."/>
        </authorList>
    </citation>
    <scope>NUCLEOTIDE SEQUENCE [LARGE SCALE GENOMIC DNA]</scope>
    <source>
        <strain evidence="1 2">CC-YHH848</strain>
    </source>
</reference>
<dbReference type="EMBL" id="SSOD01000018">
    <property type="protein sequence ID" value="THF57270.1"/>
    <property type="molecule type" value="Genomic_DNA"/>
</dbReference>
<dbReference type="AlphaFoldDB" id="A0A4S4AE27"/>
<proteinExistence type="predicted"/>
<dbReference type="RefSeq" id="WP_136386475.1">
    <property type="nucleotide sequence ID" value="NZ_SSOD01000018.1"/>
</dbReference>
<comment type="caution">
    <text evidence="1">The sequence shown here is derived from an EMBL/GenBank/DDBJ whole genome shotgun (WGS) entry which is preliminary data.</text>
</comment>
<gene>
    <name evidence="1" type="ORF">E6O51_18410</name>
</gene>
<sequence>MPELAAPVPREEALGAARLREEGALWPWIARFLWAPALDLHPSRRALLTPGWPEEAWRGPASLRHLSRHLLLDAGLTDVPRWHSGATAFRLALLPAEPLAVLARRMALALAGNGWAAREGELDEAETHFLAERAPLYWQDAAPLAADDPLLAGWSALRTALAGQPEAIRRRFAWKTPQECDAAAPGTAAEALLALSQRILRESEEPWSSLFASPVH</sequence>
<name>A0A4S4AE27_9RHOO</name>
<accession>A0A4S4AE27</accession>
<protein>
    <submittedName>
        <fullName evidence="1">Uncharacterized protein</fullName>
    </submittedName>
</protein>
<evidence type="ECO:0000313" key="2">
    <source>
        <dbReference type="Proteomes" id="UP000307956"/>
    </source>
</evidence>
<evidence type="ECO:0000313" key="1">
    <source>
        <dbReference type="EMBL" id="THF57270.1"/>
    </source>
</evidence>
<keyword evidence="2" id="KW-1185">Reference proteome</keyword>